<reference evidence="1 2" key="1">
    <citation type="submission" date="2024-01" db="EMBL/GenBank/DDBJ databases">
        <title>Genome assemblies of Stephania.</title>
        <authorList>
            <person name="Yang L."/>
        </authorList>
    </citation>
    <scope>NUCLEOTIDE SEQUENCE [LARGE SCALE GENOMIC DNA]</scope>
    <source>
        <strain evidence="1">YNDBR</strain>
        <tissue evidence="1">Leaf</tissue>
    </source>
</reference>
<dbReference type="Proteomes" id="UP001420932">
    <property type="component" value="Unassembled WGS sequence"/>
</dbReference>
<gene>
    <name evidence="1" type="ORF">Syun_002430</name>
</gene>
<proteinExistence type="predicted"/>
<organism evidence="1 2">
    <name type="scientific">Stephania yunnanensis</name>
    <dbReference type="NCBI Taxonomy" id="152371"/>
    <lineage>
        <taxon>Eukaryota</taxon>
        <taxon>Viridiplantae</taxon>
        <taxon>Streptophyta</taxon>
        <taxon>Embryophyta</taxon>
        <taxon>Tracheophyta</taxon>
        <taxon>Spermatophyta</taxon>
        <taxon>Magnoliopsida</taxon>
        <taxon>Ranunculales</taxon>
        <taxon>Menispermaceae</taxon>
        <taxon>Menispermoideae</taxon>
        <taxon>Cissampelideae</taxon>
        <taxon>Stephania</taxon>
    </lineage>
</organism>
<dbReference type="AlphaFoldDB" id="A0AAP0Q7F1"/>
<accession>A0AAP0Q7F1</accession>
<sequence length="64" mass="6917">MASPRAPHSVDLGDKEVGGMKIIRTLKSQIKGETPHSGRCGVLRDLCRQGIVNTHINKAIKLLA</sequence>
<protein>
    <submittedName>
        <fullName evidence="1">Uncharacterized protein</fullName>
    </submittedName>
</protein>
<evidence type="ECO:0000313" key="2">
    <source>
        <dbReference type="Proteomes" id="UP001420932"/>
    </source>
</evidence>
<evidence type="ECO:0000313" key="1">
    <source>
        <dbReference type="EMBL" id="KAK9170290.1"/>
    </source>
</evidence>
<comment type="caution">
    <text evidence="1">The sequence shown here is derived from an EMBL/GenBank/DDBJ whole genome shotgun (WGS) entry which is preliminary data.</text>
</comment>
<dbReference type="EMBL" id="JBBNAF010000001">
    <property type="protein sequence ID" value="KAK9170290.1"/>
    <property type="molecule type" value="Genomic_DNA"/>
</dbReference>
<keyword evidence="2" id="KW-1185">Reference proteome</keyword>
<name>A0AAP0Q7F1_9MAGN</name>